<dbReference type="Pfam" id="PF02983">
    <property type="entry name" value="Pro_Al_protease"/>
    <property type="match status" value="1"/>
</dbReference>
<dbReference type="InterPro" id="IPR043504">
    <property type="entry name" value="Peptidase_S1_PA_chymotrypsin"/>
</dbReference>
<comment type="caution">
    <text evidence="11">The sequence shown here is derived from an EMBL/GenBank/DDBJ whole genome shotgun (WGS) entry which is preliminary data.</text>
</comment>
<evidence type="ECO:0000259" key="9">
    <source>
        <dbReference type="Pfam" id="PF00089"/>
    </source>
</evidence>
<evidence type="ECO:0000256" key="1">
    <source>
        <dbReference type="ARBA" id="ARBA00007664"/>
    </source>
</evidence>
<feature type="transmembrane region" description="Helical" evidence="8">
    <location>
        <begin position="60"/>
        <end position="80"/>
    </location>
</feature>
<organism evidence="11 12">
    <name type="scientific">Streptomyces hygroscopicus</name>
    <dbReference type="NCBI Taxonomy" id="1912"/>
    <lineage>
        <taxon>Bacteria</taxon>
        <taxon>Bacillati</taxon>
        <taxon>Actinomycetota</taxon>
        <taxon>Actinomycetes</taxon>
        <taxon>Kitasatosporales</taxon>
        <taxon>Streptomycetaceae</taxon>
        <taxon>Streptomyces</taxon>
        <taxon>Streptomyces violaceusniger group</taxon>
    </lineage>
</organism>
<proteinExistence type="inferred from homology"/>
<keyword evidence="4" id="KW-0378">Hydrolase</keyword>
<keyword evidence="5" id="KW-0720">Serine protease</keyword>
<keyword evidence="8" id="KW-1133">Transmembrane helix</keyword>
<reference evidence="11" key="1">
    <citation type="submission" date="2024-05" db="EMBL/GenBank/DDBJ databases">
        <title>Whole genome shotgun sequence of Streptomyces hygroscopicus NBRC 113678.</title>
        <authorList>
            <person name="Komaki H."/>
            <person name="Tamura T."/>
        </authorList>
    </citation>
    <scope>NUCLEOTIDE SEQUENCE</scope>
    <source>
        <strain evidence="11">N11-34</strain>
    </source>
</reference>
<dbReference type="Gene3D" id="2.40.10.10">
    <property type="entry name" value="Trypsin-like serine proteases"/>
    <property type="match status" value="2"/>
</dbReference>
<dbReference type="GO" id="GO:0006508">
    <property type="term" value="P:proteolysis"/>
    <property type="evidence" value="ECO:0007669"/>
    <property type="project" value="UniProtKB-KW"/>
</dbReference>
<sequence>MRARWSWEYSAAQFGMDAPPLGEKCHVATPSGPWHPTADGPNPPLEGRELKHRRIPKRRVAIAGAGIAALVATGVTLQSAHAAPGEPQPETLSAGAAGKLAHTLTATLKGDTAGSYYDAKAKKLVVNVVDKAVVDQVREAGAEAKVVKYTLAELGKARQTLKEKATIPGTSWSVDPRTNKVVVTADSTVKGARKATLDKVTDALGDKVEVKRSAGKFSTFIAGGDAIWGDGGRCSLGFNVVKDGEPYFLTAGHCTEAISSWSDSQGGSEIGTNAGSEFPGNDYGLVKYTSDTDHPSEVDLYNGSTQAISKAGDATVGQTVTRSGSTTQVHDGEVTGLDATVNYQEGSVSGLIQTNVCAEPGDSGGALFAGDTALGLTSGGSGDCSSGGETFFQPVPEALQAFGAEIG</sequence>
<feature type="domain" description="Peptidase S1A alpha-lytic prodomain" evidence="10">
    <location>
        <begin position="149"/>
        <end position="202"/>
    </location>
</feature>
<dbReference type="InterPro" id="IPR001316">
    <property type="entry name" value="Pept_S1A_streptogrisin"/>
</dbReference>
<keyword evidence="8" id="KW-0812">Transmembrane</keyword>
<evidence type="ECO:0000256" key="8">
    <source>
        <dbReference type="SAM" id="Phobius"/>
    </source>
</evidence>
<evidence type="ECO:0000313" key="11">
    <source>
        <dbReference type="EMBL" id="GHJ29388.1"/>
    </source>
</evidence>
<evidence type="ECO:0000313" key="12">
    <source>
        <dbReference type="Proteomes" id="UP001054854"/>
    </source>
</evidence>
<dbReference type="EMBL" id="BNEK01000003">
    <property type="protein sequence ID" value="GHJ29388.1"/>
    <property type="molecule type" value="Genomic_DNA"/>
</dbReference>
<name>A0ABQ3U190_STRHY</name>
<dbReference type="CDD" id="cd21112">
    <property type="entry name" value="alphaLP-like"/>
    <property type="match status" value="1"/>
</dbReference>
<keyword evidence="12" id="KW-1185">Reference proteome</keyword>
<evidence type="ECO:0000259" key="10">
    <source>
        <dbReference type="Pfam" id="PF02983"/>
    </source>
</evidence>
<dbReference type="InterPro" id="IPR001254">
    <property type="entry name" value="Trypsin_dom"/>
</dbReference>
<keyword evidence="7" id="KW-1015">Disulfide bond</keyword>
<protein>
    <submittedName>
        <fullName evidence="11">Serine protease</fullName>
    </submittedName>
</protein>
<feature type="domain" description="Peptidase S1" evidence="9">
    <location>
        <begin position="247"/>
        <end position="398"/>
    </location>
</feature>
<evidence type="ECO:0000256" key="2">
    <source>
        <dbReference type="ARBA" id="ARBA00022670"/>
    </source>
</evidence>
<evidence type="ECO:0000256" key="4">
    <source>
        <dbReference type="ARBA" id="ARBA00022801"/>
    </source>
</evidence>
<evidence type="ECO:0000256" key="3">
    <source>
        <dbReference type="ARBA" id="ARBA00022729"/>
    </source>
</evidence>
<dbReference type="Pfam" id="PF00089">
    <property type="entry name" value="Trypsin"/>
    <property type="match status" value="1"/>
</dbReference>
<dbReference type="InterPro" id="IPR004236">
    <property type="entry name" value="Pept_S1_alpha_lytic"/>
</dbReference>
<comment type="similarity">
    <text evidence="1">Belongs to the peptidase S1 family.</text>
</comment>
<keyword evidence="8" id="KW-0472">Membrane</keyword>
<evidence type="ECO:0000256" key="7">
    <source>
        <dbReference type="ARBA" id="ARBA00023157"/>
    </source>
</evidence>
<evidence type="ECO:0000256" key="5">
    <source>
        <dbReference type="ARBA" id="ARBA00022825"/>
    </source>
</evidence>
<dbReference type="PIRSF" id="PIRSF001134">
    <property type="entry name" value="Streptogrisin"/>
    <property type="match status" value="1"/>
</dbReference>
<dbReference type="InterPro" id="IPR009003">
    <property type="entry name" value="Peptidase_S1_PA"/>
</dbReference>
<dbReference type="GO" id="GO:0008233">
    <property type="term" value="F:peptidase activity"/>
    <property type="evidence" value="ECO:0007669"/>
    <property type="project" value="UniProtKB-KW"/>
</dbReference>
<dbReference type="PRINTS" id="PR00861">
    <property type="entry name" value="ALYTICPTASE"/>
</dbReference>
<dbReference type="Proteomes" id="UP001054854">
    <property type="component" value="Unassembled WGS sequence"/>
</dbReference>
<keyword evidence="6" id="KW-0865">Zymogen</keyword>
<dbReference type="SUPFAM" id="SSF50494">
    <property type="entry name" value="Trypsin-like serine proteases"/>
    <property type="match status" value="1"/>
</dbReference>
<dbReference type="InterPro" id="IPR035070">
    <property type="entry name" value="Streptogrisin_prodomain"/>
</dbReference>
<accession>A0ABQ3U190</accession>
<keyword evidence="3" id="KW-0732">Signal</keyword>
<evidence type="ECO:0000256" key="6">
    <source>
        <dbReference type="ARBA" id="ARBA00023145"/>
    </source>
</evidence>
<dbReference type="Gene3D" id="3.30.300.50">
    <property type="match status" value="1"/>
</dbReference>
<gene>
    <name evidence="11" type="ORF">TPA0910_38210</name>
</gene>
<keyword evidence="2 11" id="KW-0645">Protease</keyword>